<proteinExistence type="predicted"/>
<sequence>MRNDMRKYEFDEESARQAGASSFIDATGKYKGTFTQVKQIISRKGTEGIEFSFEASDGRTANYLQLWTFDVNGKPLYGKKTLDALMCCARLKTLNPQKGVVEGKNGPEDAIVFPGLVGRPIGLLLQREEYQKDNGDVGYKFNIYAPFHSDTELMAAELLDGKTAPEMLPKVLEGLKDKPLQSRARPATGSYHAASENPADGWD</sequence>
<keyword evidence="3" id="KW-1185">Reference proteome</keyword>
<evidence type="ECO:0000313" key="3">
    <source>
        <dbReference type="Proteomes" id="UP000001977"/>
    </source>
</evidence>
<dbReference type="eggNOG" id="ENOG5030TX1">
    <property type="taxonomic scope" value="Bacteria"/>
</dbReference>
<dbReference type="EMBL" id="AM167904">
    <property type="protein sequence ID" value="CAJ48896.1"/>
    <property type="molecule type" value="Genomic_DNA"/>
</dbReference>
<evidence type="ECO:0000313" key="2">
    <source>
        <dbReference type="EMBL" id="CAJ48896.1"/>
    </source>
</evidence>
<evidence type="ECO:0000256" key="1">
    <source>
        <dbReference type="SAM" id="MobiDB-lite"/>
    </source>
</evidence>
<organism evidence="2 3">
    <name type="scientific">Bordetella avium (strain 197N)</name>
    <dbReference type="NCBI Taxonomy" id="360910"/>
    <lineage>
        <taxon>Bacteria</taxon>
        <taxon>Pseudomonadati</taxon>
        <taxon>Pseudomonadota</taxon>
        <taxon>Betaproteobacteria</taxon>
        <taxon>Burkholderiales</taxon>
        <taxon>Alcaligenaceae</taxon>
        <taxon>Bordetella</taxon>
    </lineage>
</organism>
<dbReference type="AlphaFoldDB" id="Q2L2Z3"/>
<gene>
    <name evidence="2" type="ordered locus">BAV1290</name>
</gene>
<dbReference type="STRING" id="360910.BAV1290"/>
<dbReference type="HOGENOM" id="CLU_099792_0_0_4"/>
<name>Q2L2Z3_BORA1</name>
<dbReference type="KEGG" id="bav:BAV1290"/>
<feature type="region of interest" description="Disordered" evidence="1">
    <location>
        <begin position="173"/>
        <end position="203"/>
    </location>
</feature>
<protein>
    <submittedName>
        <fullName evidence="2">Phage protein</fullName>
    </submittedName>
</protein>
<reference evidence="2 3" key="1">
    <citation type="journal article" date="2006" name="J. Bacteriol.">
        <title>Comparison of the genome sequence of the poultry pathogen Bordetella avium with those of B. bronchiseptica, B. pertussis, and B. parapertussis reveals extensive diversity in surface structures associated with host interaction.</title>
        <authorList>
            <person name="Sebaihia M."/>
            <person name="Preston A."/>
            <person name="Maskell D.J."/>
            <person name="Kuzmiak H."/>
            <person name="Connell T.D."/>
            <person name="King N.D."/>
            <person name="Orndorff P.E."/>
            <person name="Miyamoto D.M."/>
            <person name="Thomson N.R."/>
            <person name="Harris D."/>
            <person name="Goble A."/>
            <person name="Lord A."/>
            <person name="Murphy L."/>
            <person name="Quail M.A."/>
            <person name="Rutter S."/>
            <person name="Squares R."/>
            <person name="Squares S."/>
            <person name="Woodward J."/>
            <person name="Parkhill J."/>
            <person name="Temple L.M."/>
        </authorList>
    </citation>
    <scope>NUCLEOTIDE SEQUENCE [LARGE SCALE GENOMIC DNA]</scope>
    <source>
        <strain evidence="2 3">197N</strain>
    </source>
</reference>
<accession>Q2L2Z3</accession>
<dbReference type="Proteomes" id="UP000001977">
    <property type="component" value="Chromosome"/>
</dbReference>